<keyword evidence="1" id="KW-0812">Transmembrane</keyword>
<keyword evidence="1" id="KW-0472">Membrane</keyword>
<evidence type="ECO:0000256" key="1">
    <source>
        <dbReference type="SAM" id="Phobius"/>
    </source>
</evidence>
<sequence>MESNKLDTLFKNKLDRHSEQVSADAWAQLQAQLGNNKKNKKPLVWYAAASVALLFTLGIGYTSYQSGNTEKAVAVQPIELNNSLNMAQNTDNQLLIPATKTETVDNKTKQSAKVNTQPNTTTLKNMVPNKNEIMLATNNITFKKLEAKSTTLFAVIDDNFQPDFRKIESEIVVEMNYKPVEGDKFNEFKQKTNKLKSLASEISLADLRSAKNELFASALQFEKKRVN</sequence>
<keyword evidence="1" id="KW-1133">Transmembrane helix</keyword>
<dbReference type="RefSeq" id="WP_201920218.1">
    <property type="nucleotide sequence ID" value="NZ_JAERQG010000002.1"/>
</dbReference>
<dbReference type="Proteomes" id="UP000642920">
    <property type="component" value="Unassembled WGS sequence"/>
</dbReference>
<protein>
    <submittedName>
        <fullName evidence="2">Uncharacterized protein</fullName>
    </submittedName>
</protein>
<gene>
    <name evidence="2" type="ORF">JKP34_09530</name>
</gene>
<comment type="caution">
    <text evidence="2">The sequence shown here is derived from an EMBL/GenBank/DDBJ whole genome shotgun (WGS) entry which is preliminary data.</text>
</comment>
<proteinExistence type="predicted"/>
<name>A0A937AAU4_9BACT</name>
<feature type="transmembrane region" description="Helical" evidence="1">
    <location>
        <begin position="43"/>
        <end position="64"/>
    </location>
</feature>
<reference evidence="2" key="1">
    <citation type="submission" date="2021-01" db="EMBL/GenBank/DDBJ databases">
        <title>Marivirga sp. nov., isolated from intertidal surface sediments.</title>
        <authorList>
            <person name="Zhang M."/>
        </authorList>
    </citation>
    <scope>NUCLEOTIDE SEQUENCE</scope>
    <source>
        <strain evidence="2">SM1354</strain>
    </source>
</reference>
<dbReference type="EMBL" id="JAERQG010000002">
    <property type="protein sequence ID" value="MBL0765491.1"/>
    <property type="molecule type" value="Genomic_DNA"/>
</dbReference>
<evidence type="ECO:0000313" key="3">
    <source>
        <dbReference type="Proteomes" id="UP000642920"/>
    </source>
</evidence>
<dbReference type="AlphaFoldDB" id="A0A937AAU4"/>
<organism evidence="2 3">
    <name type="scientific">Marivirga atlantica</name>
    <dbReference type="NCBI Taxonomy" id="1548457"/>
    <lineage>
        <taxon>Bacteria</taxon>
        <taxon>Pseudomonadati</taxon>
        <taxon>Bacteroidota</taxon>
        <taxon>Cytophagia</taxon>
        <taxon>Cytophagales</taxon>
        <taxon>Marivirgaceae</taxon>
        <taxon>Marivirga</taxon>
    </lineage>
</organism>
<keyword evidence="3" id="KW-1185">Reference proteome</keyword>
<evidence type="ECO:0000313" key="2">
    <source>
        <dbReference type="EMBL" id="MBL0765491.1"/>
    </source>
</evidence>
<accession>A0A937AAU4</accession>